<keyword evidence="6" id="KW-0597">Phosphoprotein</keyword>
<evidence type="ECO:0000256" key="1">
    <source>
        <dbReference type="ARBA" id="ARBA00004173"/>
    </source>
</evidence>
<keyword evidence="5 13" id="KW-0444">Lipid biosynthesis</keyword>
<evidence type="ECO:0000256" key="3">
    <source>
        <dbReference type="ARBA" id="ARBA00022448"/>
    </source>
</evidence>
<gene>
    <name evidence="15" type="primary">acp1</name>
    <name evidence="15" type="ORF">VOLCADRAFT_105506</name>
</gene>
<dbReference type="Gene3D" id="1.10.1200.10">
    <property type="entry name" value="ACP-like"/>
    <property type="match status" value="1"/>
</dbReference>
<evidence type="ECO:0000256" key="13">
    <source>
        <dbReference type="RuleBase" id="RU000722"/>
    </source>
</evidence>
<dbReference type="RefSeq" id="XP_002952460.1">
    <property type="nucleotide sequence ID" value="XM_002952414.1"/>
</dbReference>
<dbReference type="AlphaFoldDB" id="D8U1A8"/>
<evidence type="ECO:0000256" key="4">
    <source>
        <dbReference type="ARBA" id="ARBA00022450"/>
    </source>
</evidence>
<comment type="similarity">
    <text evidence="2">Belongs to the acyl carrier protein (ACP) family.</text>
</comment>
<organism evidence="16">
    <name type="scientific">Volvox carteri f. nagariensis</name>
    <dbReference type="NCBI Taxonomy" id="3068"/>
    <lineage>
        <taxon>Eukaryota</taxon>
        <taxon>Viridiplantae</taxon>
        <taxon>Chlorophyta</taxon>
        <taxon>core chlorophytes</taxon>
        <taxon>Chlorophyceae</taxon>
        <taxon>CS clade</taxon>
        <taxon>Chlamydomonadales</taxon>
        <taxon>Volvocaceae</taxon>
        <taxon>Volvox</taxon>
    </lineage>
</organism>
<feature type="domain" description="Carrier" evidence="14">
    <location>
        <begin position="50"/>
        <end position="103"/>
    </location>
</feature>
<accession>D8U1A8</accession>
<protein>
    <recommendedName>
        <fullName evidence="13">Acyl carrier protein</fullName>
    </recommendedName>
</protein>
<evidence type="ECO:0000256" key="5">
    <source>
        <dbReference type="ARBA" id="ARBA00022516"/>
    </source>
</evidence>
<dbReference type="SUPFAM" id="SSF47336">
    <property type="entry name" value="ACP-like"/>
    <property type="match status" value="1"/>
</dbReference>
<dbReference type="Pfam" id="PF00550">
    <property type="entry name" value="PP-binding"/>
    <property type="match status" value="1"/>
</dbReference>
<dbReference type="InterPro" id="IPR009081">
    <property type="entry name" value="PP-bd_ACP"/>
</dbReference>
<evidence type="ECO:0000256" key="11">
    <source>
        <dbReference type="ARBA" id="ARBA00023128"/>
    </source>
</evidence>
<dbReference type="GO" id="GO:0005739">
    <property type="term" value="C:mitochondrion"/>
    <property type="evidence" value="ECO:0007669"/>
    <property type="project" value="UniProtKB-SubCell"/>
</dbReference>
<keyword evidence="9" id="KW-0249">Electron transport</keyword>
<dbReference type="InterPro" id="IPR036736">
    <property type="entry name" value="ACP-like_sf"/>
</dbReference>
<evidence type="ECO:0000313" key="15">
    <source>
        <dbReference type="EMBL" id="EFJ46603.1"/>
    </source>
</evidence>
<keyword evidence="12 13" id="KW-0275">Fatty acid biosynthesis</keyword>
<comment type="function">
    <text evidence="13">Carrier of the growing fatty acid chain in fatty acid biosynthesis.</text>
</comment>
<evidence type="ECO:0000259" key="14">
    <source>
        <dbReference type="PROSITE" id="PS50075"/>
    </source>
</evidence>
<keyword evidence="4 13" id="KW-0596">Phosphopantetheine</keyword>
<dbReference type="PANTHER" id="PTHR20863">
    <property type="entry name" value="ACYL CARRIER PROTEIN"/>
    <property type="match status" value="1"/>
</dbReference>
<dbReference type="eggNOG" id="KOG1748">
    <property type="taxonomic scope" value="Eukaryota"/>
</dbReference>
<keyword evidence="7" id="KW-0276">Fatty acid metabolism</keyword>
<evidence type="ECO:0000256" key="2">
    <source>
        <dbReference type="ARBA" id="ARBA00010930"/>
    </source>
</evidence>
<dbReference type="GO" id="GO:0000036">
    <property type="term" value="F:acyl carrier activity"/>
    <property type="evidence" value="ECO:0007669"/>
    <property type="project" value="TreeGrafter"/>
</dbReference>
<dbReference type="InterPro" id="IPR003231">
    <property type="entry name" value="ACP"/>
</dbReference>
<keyword evidence="11" id="KW-0496">Mitochondrion</keyword>
<dbReference type="PANTHER" id="PTHR20863:SF28">
    <property type="entry name" value="ACYL CARRIER PROTEIN, MITOCHONDRIAL"/>
    <property type="match status" value="1"/>
</dbReference>
<dbReference type="Proteomes" id="UP000001058">
    <property type="component" value="Unassembled WGS sequence"/>
</dbReference>
<evidence type="ECO:0000256" key="7">
    <source>
        <dbReference type="ARBA" id="ARBA00022832"/>
    </source>
</evidence>
<evidence type="ECO:0000313" key="16">
    <source>
        <dbReference type="Proteomes" id="UP000001058"/>
    </source>
</evidence>
<dbReference type="KEGG" id="vcn:VOLCADRAFT_105506"/>
<evidence type="ECO:0000256" key="8">
    <source>
        <dbReference type="ARBA" id="ARBA00022946"/>
    </source>
</evidence>
<evidence type="ECO:0000256" key="12">
    <source>
        <dbReference type="ARBA" id="ARBA00023160"/>
    </source>
</evidence>
<keyword evidence="16" id="KW-1185">Reference proteome</keyword>
<dbReference type="FunCoup" id="D8U1A8">
    <property type="interactions" value="1591"/>
</dbReference>
<evidence type="ECO:0000256" key="9">
    <source>
        <dbReference type="ARBA" id="ARBA00022982"/>
    </source>
</evidence>
<comment type="subcellular location">
    <subcellularLocation>
        <location evidence="1">Mitochondrion</location>
    </subcellularLocation>
</comment>
<dbReference type="GO" id="GO:0000035">
    <property type="term" value="F:acyl binding"/>
    <property type="evidence" value="ECO:0007669"/>
    <property type="project" value="TreeGrafter"/>
</dbReference>
<evidence type="ECO:0000256" key="10">
    <source>
        <dbReference type="ARBA" id="ARBA00023098"/>
    </source>
</evidence>
<dbReference type="OrthoDB" id="448946at2759"/>
<keyword evidence="8" id="KW-0809">Transit peptide</keyword>
<keyword evidence="3" id="KW-0813">Transport</keyword>
<dbReference type="InParanoid" id="D8U1A8"/>
<dbReference type="PROSITE" id="PS00012">
    <property type="entry name" value="PHOSPHOPANTETHEINE"/>
    <property type="match status" value="1"/>
</dbReference>
<reference evidence="15 16" key="1">
    <citation type="journal article" date="2010" name="Science">
        <title>Genomic analysis of organismal complexity in the multicellular green alga Volvox carteri.</title>
        <authorList>
            <person name="Prochnik S.E."/>
            <person name="Umen J."/>
            <person name="Nedelcu A.M."/>
            <person name="Hallmann A."/>
            <person name="Miller S.M."/>
            <person name="Nishii I."/>
            <person name="Ferris P."/>
            <person name="Kuo A."/>
            <person name="Mitros T."/>
            <person name="Fritz-Laylin L.K."/>
            <person name="Hellsten U."/>
            <person name="Chapman J."/>
            <person name="Simakov O."/>
            <person name="Rensing S.A."/>
            <person name="Terry A."/>
            <person name="Pangilinan J."/>
            <person name="Kapitonov V."/>
            <person name="Jurka J."/>
            <person name="Salamov A."/>
            <person name="Shapiro H."/>
            <person name="Schmutz J."/>
            <person name="Grimwood J."/>
            <person name="Lindquist E."/>
            <person name="Lucas S."/>
            <person name="Grigoriev I.V."/>
            <person name="Schmitt R."/>
            <person name="Kirk D."/>
            <person name="Rokhsar D.S."/>
        </authorList>
    </citation>
    <scope>NUCLEOTIDE SEQUENCE [LARGE SCALE GENOMIC DNA]</scope>
    <source>
        <strain evidence="16">f. Nagariensis / Eve</strain>
    </source>
</reference>
<dbReference type="EMBL" id="GL378350">
    <property type="protein sequence ID" value="EFJ46603.1"/>
    <property type="molecule type" value="Genomic_DNA"/>
</dbReference>
<keyword evidence="10" id="KW-0443">Lipid metabolism</keyword>
<name>D8U1A8_VOLCA</name>
<evidence type="ECO:0000256" key="6">
    <source>
        <dbReference type="ARBA" id="ARBA00022553"/>
    </source>
</evidence>
<dbReference type="InterPro" id="IPR006162">
    <property type="entry name" value="Ppantetheine_attach_site"/>
</dbReference>
<dbReference type="PROSITE" id="PS50075">
    <property type="entry name" value="CARRIER"/>
    <property type="match status" value="1"/>
</dbReference>
<dbReference type="STRING" id="3068.D8U1A8"/>
<dbReference type="GeneID" id="9628710"/>
<proteinExistence type="inferred from homology"/>
<sequence length="103" mass="11255">MALSSAVSMIRSTVLKHLRVTVTCNAHQSALPTFTNIISRGFGGGFLDKDGVTERVLHVTKHFEKIDASKVTPSAHFEKDLGLDSLDVVELVMALEEESAWKS</sequence>